<dbReference type="SUPFAM" id="SSF118290">
    <property type="entry name" value="WRKY DNA-binding domain"/>
    <property type="match status" value="1"/>
</dbReference>
<keyword evidence="6 7" id="KW-0539">Nucleus</keyword>
<dbReference type="Gene3D" id="2.20.25.80">
    <property type="entry name" value="WRKY domain"/>
    <property type="match status" value="1"/>
</dbReference>
<evidence type="ECO:0000256" key="2">
    <source>
        <dbReference type="ARBA" id="ARBA00008964"/>
    </source>
</evidence>
<dbReference type="Pfam" id="PF03106">
    <property type="entry name" value="WRKY"/>
    <property type="match status" value="1"/>
</dbReference>
<evidence type="ECO:0000256" key="7">
    <source>
        <dbReference type="PIRNR" id="PIRNR038130"/>
    </source>
</evidence>
<feature type="domain" description="WRKY" evidence="9">
    <location>
        <begin position="166"/>
        <end position="231"/>
    </location>
</feature>
<accession>A0A650C3C9</accession>
<dbReference type="PANTHER" id="PTHR31221">
    <property type="entry name" value="WRKY TRANSCRIPTION FACTOR PROTEIN 1-RELATED"/>
    <property type="match status" value="1"/>
</dbReference>
<dbReference type="EMBL" id="MN335842">
    <property type="protein sequence ID" value="QGQ64055.1"/>
    <property type="molecule type" value="mRNA"/>
</dbReference>
<dbReference type="InterPro" id="IPR017396">
    <property type="entry name" value="TF_WRKY_IIc"/>
</dbReference>
<dbReference type="SMART" id="SM00774">
    <property type="entry name" value="WRKY"/>
    <property type="match status" value="1"/>
</dbReference>
<evidence type="ECO:0000256" key="5">
    <source>
        <dbReference type="ARBA" id="ARBA00023163"/>
    </source>
</evidence>
<evidence type="ECO:0000259" key="9">
    <source>
        <dbReference type="PROSITE" id="PS50811"/>
    </source>
</evidence>
<evidence type="ECO:0000256" key="4">
    <source>
        <dbReference type="ARBA" id="ARBA00023125"/>
    </source>
</evidence>
<dbReference type="PROSITE" id="PS50811">
    <property type="entry name" value="WRKY"/>
    <property type="match status" value="1"/>
</dbReference>
<dbReference type="GO" id="GO:0003700">
    <property type="term" value="F:DNA-binding transcription factor activity"/>
    <property type="evidence" value="ECO:0007669"/>
    <property type="project" value="UniProtKB-UniRule"/>
</dbReference>
<dbReference type="PANTHER" id="PTHR31221:SF323">
    <property type="entry name" value="WRKY TRANSCRIPTION FACTOR 23"/>
    <property type="match status" value="1"/>
</dbReference>
<keyword evidence="4 7" id="KW-0238">DNA-binding</keyword>
<dbReference type="PIRSF" id="PIRSF038130">
    <property type="entry name" value="TF_WRKY_IIc"/>
    <property type="match status" value="1"/>
</dbReference>
<dbReference type="FunFam" id="2.20.25.80:FF:000003">
    <property type="entry name" value="WRKY transcription factor 57"/>
    <property type="match status" value="1"/>
</dbReference>
<proteinExistence type="evidence at transcript level"/>
<feature type="compositionally biased region" description="Basic residues" evidence="8">
    <location>
        <begin position="140"/>
        <end position="153"/>
    </location>
</feature>
<feature type="region of interest" description="Disordered" evidence="8">
    <location>
        <begin position="80"/>
        <end position="158"/>
    </location>
</feature>
<evidence type="ECO:0000256" key="1">
    <source>
        <dbReference type="ARBA" id="ARBA00004123"/>
    </source>
</evidence>
<dbReference type="GO" id="GO:0005634">
    <property type="term" value="C:nucleus"/>
    <property type="evidence" value="ECO:0007669"/>
    <property type="project" value="UniProtKB-SubCell"/>
</dbReference>
<evidence type="ECO:0000256" key="3">
    <source>
        <dbReference type="ARBA" id="ARBA00023015"/>
    </source>
</evidence>
<dbReference type="AlphaFoldDB" id="A0A650C3C9"/>
<dbReference type="GO" id="GO:0043565">
    <property type="term" value="F:sequence-specific DNA binding"/>
    <property type="evidence" value="ECO:0007669"/>
    <property type="project" value="InterPro"/>
</dbReference>
<evidence type="ECO:0000256" key="8">
    <source>
        <dbReference type="SAM" id="MobiDB-lite"/>
    </source>
</evidence>
<name>A0A650C3C9_SANAL</name>
<organism evidence="10">
    <name type="scientific">Santalum album</name>
    <name type="common">Indian sandalwood</name>
    <dbReference type="NCBI Taxonomy" id="35974"/>
    <lineage>
        <taxon>Eukaryota</taxon>
        <taxon>Viridiplantae</taxon>
        <taxon>Streptophyta</taxon>
        <taxon>Embryophyta</taxon>
        <taxon>Tracheophyta</taxon>
        <taxon>Spermatophyta</taxon>
        <taxon>Magnoliopsida</taxon>
        <taxon>eudicotyledons</taxon>
        <taxon>Gunneridae</taxon>
        <taxon>Pentapetalae</taxon>
        <taxon>Santalales</taxon>
        <taxon>Santalaceae</taxon>
        <taxon>Santalum</taxon>
    </lineage>
</organism>
<keyword evidence="5 7" id="KW-0804">Transcription</keyword>
<feature type="compositionally biased region" description="Low complexity" evidence="8">
    <location>
        <begin position="104"/>
        <end position="114"/>
    </location>
</feature>
<dbReference type="InterPro" id="IPR036576">
    <property type="entry name" value="WRKY_dom_sf"/>
</dbReference>
<sequence>MEEMRGVKMEEYNTIGSTSFSDHIPSALQPPSSAYYGGVFDSVGGGGDGDKMSSSLGFMELLGAHDMCSSSLLDLLQLPPDVAPPPPVPESPPDVVNLPATPNSSSLSSASSEALNDEIPPQGIKETDREEEDEEGEHHKMSKQLKTKKKNQKRQREARVAFMTKSEVDHLEDGYRWRKYGQKAVKNSPFPRSYYRCTTATCNVKKRVERCFSDPTMVVTTYEGHHTHLSPVIPRLTAAAPYIGNSSSGSFPIAMQRTLLQPQQQLQFRNNLSTLPSARERRFYAPAVSGLSFRDHGLLQDIVPSNMRNEE</sequence>
<evidence type="ECO:0000256" key="6">
    <source>
        <dbReference type="ARBA" id="ARBA00023242"/>
    </source>
</evidence>
<feature type="compositionally biased region" description="Pro residues" evidence="8">
    <location>
        <begin position="81"/>
        <end position="92"/>
    </location>
</feature>
<dbReference type="InterPro" id="IPR044810">
    <property type="entry name" value="WRKY_plant"/>
</dbReference>
<evidence type="ECO:0000313" key="10">
    <source>
        <dbReference type="EMBL" id="QGQ64055.1"/>
    </source>
</evidence>
<comment type="similarity">
    <text evidence="2 7">Belongs to the WRKY group II-c family.</text>
</comment>
<comment type="subcellular location">
    <subcellularLocation>
        <location evidence="1 7">Nucleus</location>
    </subcellularLocation>
</comment>
<keyword evidence="3 7" id="KW-0805">Transcription regulation</keyword>
<reference evidence="10" key="1">
    <citation type="journal article" date="2019" name="Int. J. Mol. Sci.">
        <title>Genome-Wide Characterization, Expression Profile Analysis of WRKY Family Genes in Santalum album and Functional Identification of Their Role in Abiotic Stress.</title>
        <authorList>
            <person name="Yan H."/>
            <person name="Li M."/>
            <person name="Xiong Y."/>
            <person name="Wu J."/>
            <person name="Teixeira da Silva J.A."/>
            <person name="Ma G."/>
        </authorList>
    </citation>
    <scope>NUCLEOTIDE SEQUENCE</scope>
</reference>
<dbReference type="InterPro" id="IPR003657">
    <property type="entry name" value="WRKY_dom"/>
</dbReference>
<protein>
    <recommendedName>
        <fullName evidence="7">WRKY transcription factor</fullName>
    </recommendedName>
</protein>